<dbReference type="Pfam" id="PF19044">
    <property type="entry name" value="P-loop_TraG"/>
    <property type="match status" value="1"/>
</dbReference>
<proteinExistence type="predicted"/>
<dbReference type="SUPFAM" id="SSF52540">
    <property type="entry name" value="P-loop containing nucleoside triphosphate hydrolases"/>
    <property type="match status" value="1"/>
</dbReference>
<feature type="non-terminal residue" evidence="2">
    <location>
        <position position="1"/>
    </location>
</feature>
<dbReference type="Gene3D" id="3.40.50.300">
    <property type="entry name" value="P-loop containing nucleotide triphosphate hydrolases"/>
    <property type="match status" value="1"/>
</dbReference>
<dbReference type="OrthoDB" id="9804380at2"/>
<evidence type="ECO:0000313" key="3">
    <source>
        <dbReference type="Proteomes" id="UP000190814"/>
    </source>
</evidence>
<evidence type="ECO:0000313" key="2">
    <source>
        <dbReference type="EMBL" id="SKA73562.1"/>
    </source>
</evidence>
<feature type="domain" description="TraG P-loop" evidence="1">
    <location>
        <begin position="364"/>
        <end position="501"/>
    </location>
</feature>
<organism evidence="2 3">
    <name type="scientific">Eubacterium uniforme</name>
    <dbReference type="NCBI Taxonomy" id="39495"/>
    <lineage>
        <taxon>Bacteria</taxon>
        <taxon>Bacillati</taxon>
        <taxon>Bacillota</taxon>
        <taxon>Clostridia</taxon>
        <taxon>Eubacteriales</taxon>
        <taxon>Eubacteriaceae</taxon>
        <taxon>Eubacterium</taxon>
    </lineage>
</organism>
<keyword evidence="3" id="KW-1185">Reference proteome</keyword>
<evidence type="ECO:0000259" key="1">
    <source>
        <dbReference type="Pfam" id="PF19044"/>
    </source>
</evidence>
<dbReference type="AlphaFoldDB" id="A0A1T4W8F2"/>
<dbReference type="NCBIfam" id="NF045971">
    <property type="entry name" value="conju_CD1110"/>
    <property type="match status" value="1"/>
</dbReference>
<dbReference type="InterPro" id="IPR027417">
    <property type="entry name" value="P-loop_NTPase"/>
</dbReference>
<name>A0A1T4W8F2_9FIRM</name>
<feature type="non-terminal residue" evidence="2">
    <location>
        <position position="548"/>
    </location>
</feature>
<accession>A0A1T4W8F2</accession>
<dbReference type="InterPro" id="IPR043964">
    <property type="entry name" value="P-loop_TraG"/>
</dbReference>
<dbReference type="RefSeq" id="WP_078767254.1">
    <property type="nucleotide sequence ID" value="NZ_FUXZ01000035.1"/>
</dbReference>
<dbReference type="STRING" id="39495.SAMN02745111_02464"/>
<protein>
    <recommendedName>
        <fullName evidence="1">TraG P-loop domain-containing protein</fullName>
    </recommendedName>
</protein>
<dbReference type="Proteomes" id="UP000190814">
    <property type="component" value="Unassembled WGS sequence"/>
</dbReference>
<dbReference type="EMBL" id="FUXZ01000035">
    <property type="protein sequence ID" value="SKA73562.1"/>
    <property type="molecule type" value="Genomic_DNA"/>
</dbReference>
<reference evidence="2 3" key="1">
    <citation type="submission" date="2017-02" db="EMBL/GenBank/DDBJ databases">
        <authorList>
            <person name="Peterson S.W."/>
        </authorList>
    </citation>
    <scope>NUCLEOTIDE SEQUENCE [LARGE SCALE GENOMIC DNA]</scope>
    <source>
        <strain evidence="2 3">ATCC 35992</strain>
    </source>
</reference>
<sequence length="548" mass="63210">KNLLNSLKVNFKVIICKNLQNTSELNKTIYRKAIESDYKELSDAFNQYTSEKVYAGMEGLSLSKYFIISTEKNDYSSAESFFASLEGRLIALFKKLGSGLIPLTCEDRLRSLHGFYRMGYEKDFSFSWEESLSLGRDWRRDIINTAQKIHSRYITMDYGKRYVSTYYISEFPSELDDTFIWELSQVDFPIIVTIDVTPISKNEIQKILKRKYTNVNMSIAREQEVNNKAGYFSNRISFEKTAMIDELEEYMEELRGNDENIFDTSIIIALSSESLDELNKQAEEIDNICNTYGLTLSCLIDDQREGLKSVLPTSARFLHVYRPLFTSALSGFTPFNVIDINDKDGFFYGINQVSKKGIFGNRKKYQNGNGFFFGISGSGKSMNAKMEMDQVLCRTMDDVLIIDPMGEYRENVINNNGYYYDFEKNGDIHINPLHVHSHISDKDAFISQKAEFLYAFCEETVYPDRLSNKHINMIDKACIGIYEDYFKSDKKESPTLITFRNKLIEIANEDLEDTKSVYAKDLADELEAITNGTLSVFCHQQTAVEKRR</sequence>
<gene>
    <name evidence="2" type="ORF">SAMN02745111_02464</name>
</gene>